<name>A0ABW2JR02_9ACTN</name>
<feature type="compositionally biased region" description="Gly residues" evidence="1">
    <location>
        <begin position="9"/>
        <end position="22"/>
    </location>
</feature>
<feature type="region of interest" description="Disordered" evidence="1">
    <location>
        <begin position="123"/>
        <end position="174"/>
    </location>
</feature>
<feature type="compositionally biased region" description="Gly residues" evidence="1">
    <location>
        <begin position="30"/>
        <end position="39"/>
    </location>
</feature>
<dbReference type="Pfam" id="PF13560">
    <property type="entry name" value="HTH_31"/>
    <property type="match status" value="1"/>
</dbReference>
<feature type="domain" description="HTH cro/C1-type" evidence="2">
    <location>
        <begin position="57"/>
        <end position="119"/>
    </location>
</feature>
<dbReference type="PRINTS" id="PR00364">
    <property type="entry name" value="DISEASERSIST"/>
</dbReference>
<gene>
    <name evidence="3" type="ORF">ACFQVC_26785</name>
</gene>
<dbReference type="SUPFAM" id="SSF52540">
    <property type="entry name" value="P-loop containing nucleoside triphosphate hydrolases"/>
    <property type="match status" value="1"/>
</dbReference>
<feature type="compositionally biased region" description="Basic and acidic residues" evidence="1">
    <location>
        <begin position="149"/>
        <end position="159"/>
    </location>
</feature>
<dbReference type="EMBL" id="JBHTCF010000013">
    <property type="protein sequence ID" value="MFC7307818.1"/>
    <property type="molecule type" value="Genomic_DNA"/>
</dbReference>
<proteinExistence type="predicted"/>
<protein>
    <submittedName>
        <fullName evidence="3">Helix-turn-helix domain-containing protein</fullName>
    </submittedName>
</protein>
<comment type="caution">
    <text evidence="3">The sequence shown here is derived from an EMBL/GenBank/DDBJ whole genome shotgun (WGS) entry which is preliminary data.</text>
</comment>
<reference evidence="4" key="1">
    <citation type="journal article" date="2019" name="Int. J. Syst. Evol. Microbiol.">
        <title>The Global Catalogue of Microorganisms (GCM) 10K type strain sequencing project: providing services to taxonomists for standard genome sequencing and annotation.</title>
        <authorList>
            <consortium name="The Broad Institute Genomics Platform"/>
            <consortium name="The Broad Institute Genome Sequencing Center for Infectious Disease"/>
            <person name="Wu L."/>
            <person name="Ma J."/>
        </authorList>
    </citation>
    <scope>NUCLEOTIDE SEQUENCE [LARGE SCALE GENOMIC DNA]</scope>
    <source>
        <strain evidence="4">SYNS20</strain>
    </source>
</reference>
<dbReference type="RefSeq" id="WP_381835238.1">
    <property type="nucleotide sequence ID" value="NZ_JBHTCF010000013.1"/>
</dbReference>
<evidence type="ECO:0000259" key="2">
    <source>
        <dbReference type="SMART" id="SM00530"/>
    </source>
</evidence>
<dbReference type="Proteomes" id="UP001596523">
    <property type="component" value="Unassembled WGS sequence"/>
</dbReference>
<evidence type="ECO:0000313" key="4">
    <source>
        <dbReference type="Proteomes" id="UP001596523"/>
    </source>
</evidence>
<evidence type="ECO:0000256" key="1">
    <source>
        <dbReference type="SAM" id="MobiDB-lite"/>
    </source>
</evidence>
<dbReference type="SMART" id="SM00530">
    <property type="entry name" value="HTH_XRE"/>
    <property type="match status" value="1"/>
</dbReference>
<dbReference type="Gene3D" id="3.40.50.300">
    <property type="entry name" value="P-loop containing nucleotide triphosphate hydrolases"/>
    <property type="match status" value="1"/>
</dbReference>
<feature type="region of interest" description="Disordered" evidence="1">
    <location>
        <begin position="1"/>
        <end position="39"/>
    </location>
</feature>
<keyword evidence="4" id="KW-1185">Reference proteome</keyword>
<organism evidence="3 4">
    <name type="scientific">Streptomyces monticola</name>
    <dbReference type="NCBI Taxonomy" id="2666263"/>
    <lineage>
        <taxon>Bacteria</taxon>
        <taxon>Bacillati</taxon>
        <taxon>Actinomycetota</taxon>
        <taxon>Actinomycetes</taxon>
        <taxon>Kitasatosporales</taxon>
        <taxon>Streptomycetaceae</taxon>
        <taxon>Streptomyces</taxon>
    </lineage>
</organism>
<evidence type="ECO:0000313" key="3">
    <source>
        <dbReference type="EMBL" id="MFC7307818.1"/>
    </source>
</evidence>
<dbReference type="InterPro" id="IPR027417">
    <property type="entry name" value="P-loop_NTPase"/>
</dbReference>
<dbReference type="PANTHER" id="PTHR47691:SF3">
    <property type="entry name" value="HTH-TYPE TRANSCRIPTIONAL REGULATOR RV0890C-RELATED"/>
    <property type="match status" value="1"/>
</dbReference>
<dbReference type="InterPro" id="IPR001387">
    <property type="entry name" value="Cro/C1-type_HTH"/>
</dbReference>
<sequence>MARATGADGTPGGERGAQGGQRGAQVGQRGAPGGELWGAAGGGRVESIRTVEELAALLRQLRRRAARRIGDAPLTYRQLSAKTGWAHGVIGDYFAGKTLPPTDRFDALVQLLGATGQEVGALATARDRVEEARRRRVTDASGPGHGHPHHDSAQQEHPRHALPSARTGVQARPPVPHQLPAGLPELAGRAWELAALDALRPSTSPAPPLIAALDGPAGIGKSALAVHAAHRLAPHFPDGQLYADLHGARSGAQPLPPLVVLTRFLRALGADTARPAGVEEAAAWYRALVTGRRLLVVLDNARDTTQILPLLPAGSGCAVLVTSRSVLATLNGAVHLHLPLLTPEASSALLGTWTGPERLAADRSAAAAIARHCGHLPLALHIAGARLAARPRWPVRALADRLADPGRRLDELRCGDLDMRAALRAGHQALLDRGHPGRAAARTLPLLASVQGELTLHDAMNRTGGALPETETEAALEELVDVQLLDSPAPERYRFHPLTRLFARETGHETGG</sequence>
<accession>A0ABW2JR02</accession>
<dbReference type="PANTHER" id="PTHR47691">
    <property type="entry name" value="REGULATOR-RELATED"/>
    <property type="match status" value="1"/>
</dbReference>